<dbReference type="RefSeq" id="WP_386095494.1">
    <property type="nucleotide sequence ID" value="NZ_JBHUOZ010000001.1"/>
</dbReference>
<protein>
    <recommendedName>
        <fullName evidence="3">YD repeat-containing protein</fullName>
    </recommendedName>
</protein>
<accession>A0ABW6A1Y5</accession>
<sequence length="252" mass="28939">MRSLFTFMSLLLITGVIRAQLFVQKSFYTNTTSIIRKSLNGFGKGFWTMETLDSLGRVSAKDHYRNKKLLQQDRHFYNDQNDIVASITIFDINDPKRKDTTLYEYVYNNGLIVSQKMISPRKDSTITTLTENKGDSILSYHSIAYHYVPDKKITTKTEKRHDAILSNKRLVQLTSEGLNYEVGKVSVRFEYDKDGKLLRRFTEGQTPEVITLGSPGSPKGEFTYEYDRAGRLSKMYSIVEGKAILLAAYSYK</sequence>
<gene>
    <name evidence="1" type="ORF">ACFS6H_04105</name>
</gene>
<organism evidence="1 2">
    <name type="scientific">Terrimonas rubra</name>
    <dbReference type="NCBI Taxonomy" id="1035890"/>
    <lineage>
        <taxon>Bacteria</taxon>
        <taxon>Pseudomonadati</taxon>
        <taxon>Bacteroidota</taxon>
        <taxon>Chitinophagia</taxon>
        <taxon>Chitinophagales</taxon>
        <taxon>Chitinophagaceae</taxon>
        <taxon>Terrimonas</taxon>
    </lineage>
</organism>
<evidence type="ECO:0000313" key="2">
    <source>
        <dbReference type="Proteomes" id="UP001597511"/>
    </source>
</evidence>
<dbReference type="Proteomes" id="UP001597511">
    <property type="component" value="Unassembled WGS sequence"/>
</dbReference>
<reference evidence="2" key="1">
    <citation type="journal article" date="2019" name="Int. J. Syst. Evol. Microbiol.">
        <title>The Global Catalogue of Microorganisms (GCM) 10K type strain sequencing project: providing services to taxonomists for standard genome sequencing and annotation.</title>
        <authorList>
            <consortium name="The Broad Institute Genomics Platform"/>
            <consortium name="The Broad Institute Genome Sequencing Center for Infectious Disease"/>
            <person name="Wu L."/>
            <person name="Ma J."/>
        </authorList>
    </citation>
    <scope>NUCLEOTIDE SEQUENCE [LARGE SCALE GENOMIC DNA]</scope>
    <source>
        <strain evidence="2">KCTC 23299</strain>
    </source>
</reference>
<dbReference type="EMBL" id="JBHUOZ010000001">
    <property type="protein sequence ID" value="MFD2918881.1"/>
    <property type="molecule type" value="Genomic_DNA"/>
</dbReference>
<comment type="caution">
    <text evidence="1">The sequence shown here is derived from an EMBL/GenBank/DDBJ whole genome shotgun (WGS) entry which is preliminary data.</text>
</comment>
<name>A0ABW6A1Y5_9BACT</name>
<proteinExistence type="predicted"/>
<keyword evidence="2" id="KW-1185">Reference proteome</keyword>
<evidence type="ECO:0008006" key="3">
    <source>
        <dbReference type="Google" id="ProtNLM"/>
    </source>
</evidence>
<evidence type="ECO:0000313" key="1">
    <source>
        <dbReference type="EMBL" id="MFD2918881.1"/>
    </source>
</evidence>